<reference evidence="6 7" key="1">
    <citation type="submission" date="2020-04" db="EMBL/GenBank/DDBJ databases">
        <title>Collinsella sp. KGMB02528 nov., an anaerobic actinobacterium isolated from human feces.</title>
        <authorList>
            <person name="Han K.-I."/>
            <person name="Eom M.K."/>
            <person name="Kim J.-S."/>
            <person name="Lee K.C."/>
            <person name="Suh M.K."/>
            <person name="Park S.-H."/>
            <person name="Lee J.H."/>
            <person name="Kang S.W."/>
            <person name="Park J.-E."/>
            <person name="Oh B.S."/>
            <person name="Yu S.Y."/>
            <person name="Choi S.-H."/>
            <person name="Lee D.H."/>
            <person name="Yoon H."/>
            <person name="Kim B.-Y."/>
            <person name="Lee J.H."/>
            <person name="Lee J.-S."/>
        </authorList>
    </citation>
    <scope>NUCLEOTIDE SEQUENCE [LARGE SCALE GENOMIC DNA]</scope>
    <source>
        <strain evidence="6 7">KGMB02528</strain>
    </source>
</reference>
<evidence type="ECO:0000313" key="6">
    <source>
        <dbReference type="EMBL" id="NMF56351.1"/>
    </source>
</evidence>
<dbReference type="CDD" id="cd05013">
    <property type="entry name" value="SIS_RpiR"/>
    <property type="match status" value="1"/>
</dbReference>
<dbReference type="RefSeq" id="WP_169277896.1">
    <property type="nucleotide sequence ID" value="NZ_JABBCP010000007.1"/>
</dbReference>
<keyword evidence="7" id="KW-1185">Reference proteome</keyword>
<dbReference type="Gene3D" id="3.40.50.10490">
    <property type="entry name" value="Glucose-6-phosphate isomerase like protein, domain 1"/>
    <property type="match status" value="1"/>
</dbReference>
<keyword evidence="2" id="KW-0238">DNA-binding</keyword>
<dbReference type="PROSITE" id="PS51071">
    <property type="entry name" value="HTH_RPIR"/>
    <property type="match status" value="1"/>
</dbReference>
<dbReference type="GO" id="GO:0097367">
    <property type="term" value="F:carbohydrate derivative binding"/>
    <property type="evidence" value="ECO:0007669"/>
    <property type="project" value="InterPro"/>
</dbReference>
<dbReference type="InterPro" id="IPR001347">
    <property type="entry name" value="SIS_dom"/>
</dbReference>
<organism evidence="6 7">
    <name type="scientific">Collinsella acetigenes</name>
    <dbReference type="NCBI Taxonomy" id="2713419"/>
    <lineage>
        <taxon>Bacteria</taxon>
        <taxon>Bacillati</taxon>
        <taxon>Actinomycetota</taxon>
        <taxon>Coriobacteriia</taxon>
        <taxon>Coriobacteriales</taxon>
        <taxon>Coriobacteriaceae</taxon>
        <taxon>Collinsella</taxon>
    </lineage>
</organism>
<sequence>MADAVLLKIKSLMPNLSAKEQKIGRFILDDPRAASRMTISEMSSTLDIADSTVFKFTRSLGYNGFRDFRNNLLSEEFDPEISIHENVRPNDSSLDIAKKVFHSSATSLSDTLAMIREDDLEEALQFLTSARIVSFYGCGESAVVALDAYQKFLRSPISCHFIMDSHMQLMHASLTQPEDCAFVVTHTGVTKEMLTIARMVKSAGGKVIVITSYPNAKISEYADVTFVSTSEETGYRSESLSSRYPQLAIIDSLYTTLMFRNPNASESLSRIRTIISTTKEDH</sequence>
<comment type="caution">
    <text evidence="6">The sequence shown here is derived from an EMBL/GenBank/DDBJ whole genome shotgun (WGS) entry which is preliminary data.</text>
</comment>
<dbReference type="AlphaFoldDB" id="A0A7X9UD96"/>
<dbReference type="Pfam" id="PF01418">
    <property type="entry name" value="HTH_6"/>
    <property type="match status" value="1"/>
</dbReference>
<evidence type="ECO:0000256" key="1">
    <source>
        <dbReference type="ARBA" id="ARBA00023015"/>
    </source>
</evidence>
<evidence type="ECO:0000256" key="3">
    <source>
        <dbReference type="ARBA" id="ARBA00023163"/>
    </source>
</evidence>
<evidence type="ECO:0000259" key="5">
    <source>
        <dbReference type="PROSITE" id="PS51464"/>
    </source>
</evidence>
<evidence type="ECO:0000259" key="4">
    <source>
        <dbReference type="PROSITE" id="PS51071"/>
    </source>
</evidence>
<name>A0A7X9UD96_9ACTN</name>
<evidence type="ECO:0000256" key="2">
    <source>
        <dbReference type="ARBA" id="ARBA00023125"/>
    </source>
</evidence>
<proteinExistence type="predicted"/>
<keyword evidence="1" id="KW-0805">Transcription regulation</keyword>
<dbReference type="InterPro" id="IPR000281">
    <property type="entry name" value="HTH_RpiR"/>
</dbReference>
<dbReference type="PANTHER" id="PTHR30514">
    <property type="entry name" value="GLUCOKINASE"/>
    <property type="match status" value="1"/>
</dbReference>
<evidence type="ECO:0000313" key="7">
    <source>
        <dbReference type="Proteomes" id="UP000546970"/>
    </source>
</evidence>
<dbReference type="PANTHER" id="PTHR30514:SF1">
    <property type="entry name" value="HTH-TYPE TRANSCRIPTIONAL REGULATOR HEXR-RELATED"/>
    <property type="match status" value="1"/>
</dbReference>
<dbReference type="GO" id="GO:1901135">
    <property type="term" value="P:carbohydrate derivative metabolic process"/>
    <property type="evidence" value="ECO:0007669"/>
    <property type="project" value="InterPro"/>
</dbReference>
<dbReference type="InterPro" id="IPR046348">
    <property type="entry name" value="SIS_dom_sf"/>
</dbReference>
<dbReference type="Proteomes" id="UP000546970">
    <property type="component" value="Unassembled WGS sequence"/>
</dbReference>
<gene>
    <name evidence="6" type="ORF">HF320_08455</name>
</gene>
<feature type="domain" description="SIS" evidence="5">
    <location>
        <begin position="123"/>
        <end position="263"/>
    </location>
</feature>
<dbReference type="GO" id="GO:0003677">
    <property type="term" value="F:DNA binding"/>
    <property type="evidence" value="ECO:0007669"/>
    <property type="project" value="UniProtKB-KW"/>
</dbReference>
<dbReference type="InterPro" id="IPR047640">
    <property type="entry name" value="RpiR-like"/>
</dbReference>
<dbReference type="SUPFAM" id="SSF53697">
    <property type="entry name" value="SIS domain"/>
    <property type="match status" value="1"/>
</dbReference>
<dbReference type="PROSITE" id="PS51464">
    <property type="entry name" value="SIS"/>
    <property type="match status" value="1"/>
</dbReference>
<dbReference type="InterPro" id="IPR036388">
    <property type="entry name" value="WH-like_DNA-bd_sf"/>
</dbReference>
<accession>A0A7X9UD96</accession>
<dbReference type="InterPro" id="IPR035472">
    <property type="entry name" value="RpiR-like_SIS"/>
</dbReference>
<dbReference type="Gene3D" id="1.10.10.10">
    <property type="entry name" value="Winged helix-like DNA-binding domain superfamily/Winged helix DNA-binding domain"/>
    <property type="match status" value="1"/>
</dbReference>
<dbReference type="EMBL" id="JABBCP010000007">
    <property type="protein sequence ID" value="NMF56351.1"/>
    <property type="molecule type" value="Genomic_DNA"/>
</dbReference>
<dbReference type="SUPFAM" id="SSF46689">
    <property type="entry name" value="Homeodomain-like"/>
    <property type="match status" value="1"/>
</dbReference>
<protein>
    <submittedName>
        <fullName evidence="6">MurR/RpiR family transcriptional regulator</fullName>
    </submittedName>
</protein>
<dbReference type="GO" id="GO:0003700">
    <property type="term" value="F:DNA-binding transcription factor activity"/>
    <property type="evidence" value="ECO:0007669"/>
    <property type="project" value="InterPro"/>
</dbReference>
<dbReference type="InterPro" id="IPR009057">
    <property type="entry name" value="Homeodomain-like_sf"/>
</dbReference>
<keyword evidence="3" id="KW-0804">Transcription</keyword>
<dbReference type="Pfam" id="PF01380">
    <property type="entry name" value="SIS"/>
    <property type="match status" value="1"/>
</dbReference>
<feature type="domain" description="HTH rpiR-type" evidence="4">
    <location>
        <begin position="3"/>
        <end position="79"/>
    </location>
</feature>